<dbReference type="GO" id="GO:0000166">
    <property type="term" value="F:nucleotide binding"/>
    <property type="evidence" value="ECO:0007669"/>
    <property type="project" value="InterPro"/>
</dbReference>
<name>A0A9P4HKD8_9PLEO</name>
<keyword evidence="4" id="KW-1185">Reference proteome</keyword>
<dbReference type="Gene3D" id="3.30.360.10">
    <property type="entry name" value="Dihydrodipicolinate Reductase, domain 2"/>
    <property type="match status" value="1"/>
</dbReference>
<comment type="caution">
    <text evidence="3">The sequence shown here is derived from an EMBL/GenBank/DDBJ whole genome shotgun (WGS) entry which is preliminary data.</text>
</comment>
<feature type="domain" description="Gfo/Idh/MocA-like oxidoreductase N-terminal" evidence="1">
    <location>
        <begin position="4"/>
        <end position="122"/>
    </location>
</feature>
<accession>A0A9P4HKD8</accession>
<dbReference type="InterPro" id="IPR036291">
    <property type="entry name" value="NAD(P)-bd_dom_sf"/>
</dbReference>
<dbReference type="InterPro" id="IPR000683">
    <property type="entry name" value="Gfo/Idh/MocA-like_OxRdtase_N"/>
</dbReference>
<dbReference type="EMBL" id="ML978156">
    <property type="protein sequence ID" value="KAF2035983.1"/>
    <property type="molecule type" value="Genomic_DNA"/>
</dbReference>
<dbReference type="OrthoDB" id="446809at2759"/>
<sequence length="389" mass="43470">MAPIRVALVGLSASAKTSWAADAHLPYLLSERGRSHYKLVALLNSSVKAAQATQQEYKLDPSIKTYGDPDDLAADPNVDLVVVNTRVDVHFSTAEPSIRAGKPVYIEWPLTENFQRALELTKSRGLSNSIVGLQGRVTPLILRIKQILAEGAIGQVYNSEVKAYGTLLERDALPESLLYFADRKVGGHPINIHYGHMIDYVHEVLGDWEDFQSKMQIQRPILNATAPDGSVTRTIKSDVPDFITVHGTLKPGKTDISAGALLSVTFRAGQALKGQPGFTWTINGSKGELVITAPGLYLMSGDSYDGPVKIYFHDHESDEMKELEWDWEGWQKELGLRARSTAAVYERYARWIESGKGEVQQRYEFPTLEDGVRLMKEFDKLYRQHDPNW</sequence>
<evidence type="ECO:0000259" key="1">
    <source>
        <dbReference type="Pfam" id="PF01408"/>
    </source>
</evidence>
<dbReference type="AlphaFoldDB" id="A0A9P4HKD8"/>
<dbReference type="Gene3D" id="3.40.50.720">
    <property type="entry name" value="NAD(P)-binding Rossmann-like Domain"/>
    <property type="match status" value="1"/>
</dbReference>
<protein>
    <submittedName>
        <fullName evidence="3">Oxidoreductase family protein</fullName>
    </submittedName>
</protein>
<proteinExistence type="predicted"/>
<dbReference type="Proteomes" id="UP000799777">
    <property type="component" value="Unassembled WGS sequence"/>
</dbReference>
<dbReference type="SUPFAM" id="SSF55347">
    <property type="entry name" value="Glyceraldehyde-3-phosphate dehydrogenase-like, C-terminal domain"/>
    <property type="match status" value="1"/>
</dbReference>
<reference evidence="3" key="1">
    <citation type="journal article" date="2020" name="Stud. Mycol.">
        <title>101 Dothideomycetes genomes: a test case for predicting lifestyles and emergence of pathogens.</title>
        <authorList>
            <person name="Haridas S."/>
            <person name="Albert R."/>
            <person name="Binder M."/>
            <person name="Bloem J."/>
            <person name="Labutti K."/>
            <person name="Salamov A."/>
            <person name="Andreopoulos B."/>
            <person name="Baker S."/>
            <person name="Barry K."/>
            <person name="Bills G."/>
            <person name="Bluhm B."/>
            <person name="Cannon C."/>
            <person name="Castanera R."/>
            <person name="Culley D."/>
            <person name="Daum C."/>
            <person name="Ezra D."/>
            <person name="Gonzalez J."/>
            <person name="Henrissat B."/>
            <person name="Kuo A."/>
            <person name="Liang C."/>
            <person name="Lipzen A."/>
            <person name="Lutzoni F."/>
            <person name="Magnuson J."/>
            <person name="Mondo S."/>
            <person name="Nolan M."/>
            <person name="Ohm R."/>
            <person name="Pangilinan J."/>
            <person name="Park H.-J."/>
            <person name="Ramirez L."/>
            <person name="Alfaro M."/>
            <person name="Sun H."/>
            <person name="Tritt A."/>
            <person name="Yoshinaga Y."/>
            <person name="Zwiers L.-H."/>
            <person name="Turgeon B."/>
            <person name="Goodwin S."/>
            <person name="Spatafora J."/>
            <person name="Crous P."/>
            <person name="Grigoriev I."/>
        </authorList>
    </citation>
    <scope>NUCLEOTIDE SEQUENCE</scope>
    <source>
        <strain evidence="3">CBS 110217</strain>
    </source>
</reference>
<dbReference type="SUPFAM" id="SSF51735">
    <property type="entry name" value="NAD(P)-binding Rossmann-fold domains"/>
    <property type="match status" value="1"/>
</dbReference>
<dbReference type="InterPro" id="IPR051317">
    <property type="entry name" value="Gfo/Idh/MocA_oxidoreduct"/>
</dbReference>
<evidence type="ECO:0000259" key="2">
    <source>
        <dbReference type="Pfam" id="PF22685"/>
    </source>
</evidence>
<dbReference type="Pfam" id="PF22685">
    <property type="entry name" value="Gal80p_C-like"/>
    <property type="match status" value="1"/>
</dbReference>
<dbReference type="Pfam" id="PF01408">
    <property type="entry name" value="GFO_IDH_MocA"/>
    <property type="match status" value="1"/>
</dbReference>
<dbReference type="PANTHER" id="PTHR43708">
    <property type="entry name" value="CONSERVED EXPRESSED OXIDOREDUCTASE (EUROFUNG)"/>
    <property type="match status" value="1"/>
</dbReference>
<feature type="domain" description="Gal80p-like C-terminal" evidence="2">
    <location>
        <begin position="139"/>
        <end position="292"/>
    </location>
</feature>
<dbReference type="PANTHER" id="PTHR43708:SF1">
    <property type="entry name" value="GALACTOSE_LACTOSE METABOLISM REGULATORY PROTEIN GAL80"/>
    <property type="match status" value="1"/>
</dbReference>
<gene>
    <name evidence="3" type="ORF">EK21DRAFT_106818</name>
</gene>
<organism evidence="3 4">
    <name type="scientific">Setomelanomma holmii</name>
    <dbReference type="NCBI Taxonomy" id="210430"/>
    <lineage>
        <taxon>Eukaryota</taxon>
        <taxon>Fungi</taxon>
        <taxon>Dikarya</taxon>
        <taxon>Ascomycota</taxon>
        <taxon>Pezizomycotina</taxon>
        <taxon>Dothideomycetes</taxon>
        <taxon>Pleosporomycetidae</taxon>
        <taxon>Pleosporales</taxon>
        <taxon>Pleosporineae</taxon>
        <taxon>Phaeosphaeriaceae</taxon>
        <taxon>Setomelanomma</taxon>
    </lineage>
</organism>
<dbReference type="InterPro" id="IPR055080">
    <property type="entry name" value="Gal80p-like_C"/>
</dbReference>
<evidence type="ECO:0000313" key="3">
    <source>
        <dbReference type="EMBL" id="KAF2035983.1"/>
    </source>
</evidence>
<evidence type="ECO:0000313" key="4">
    <source>
        <dbReference type="Proteomes" id="UP000799777"/>
    </source>
</evidence>